<evidence type="ECO:0000313" key="2">
    <source>
        <dbReference type="Proteomes" id="UP000076661"/>
    </source>
</evidence>
<accession>A0A161YNH4</accession>
<dbReference type="Proteomes" id="UP000076661">
    <property type="component" value="Unassembled WGS sequence"/>
</dbReference>
<dbReference type="EMBL" id="AUXX01000034">
    <property type="protein sequence ID" value="KZN63349.1"/>
    <property type="molecule type" value="Genomic_DNA"/>
</dbReference>
<dbReference type="PATRIC" id="fig|1365257.3.peg.3756"/>
<evidence type="ECO:0000313" key="1">
    <source>
        <dbReference type="EMBL" id="KZN63349.1"/>
    </source>
</evidence>
<name>A0A161YNH4_9GAMM</name>
<dbReference type="RefSeq" id="WP_063382131.1">
    <property type="nucleotide sequence ID" value="NZ_AUXX01000034.1"/>
</dbReference>
<proteinExistence type="predicted"/>
<gene>
    <name evidence="1" type="ORF">N478_03605</name>
</gene>
<comment type="caution">
    <text evidence="1">The sequence shown here is derived from an EMBL/GenBank/DDBJ whole genome shotgun (WGS) entry which is preliminary data.</text>
</comment>
<sequence length="63" mass="6981">MKLMRVDSNKSVDTECQRIEIQVGDAVITLEESHGQLVVHGDDDDLMISCGSRNSFTILTSKN</sequence>
<reference evidence="1 2" key="1">
    <citation type="submission" date="2013-07" db="EMBL/GenBank/DDBJ databases">
        <title>Comparative Genomic and Metabolomic Analysis of Twelve Strains of Pseudoalteromonas luteoviolacea.</title>
        <authorList>
            <person name="Vynne N.G."/>
            <person name="Mansson M."/>
            <person name="Gram L."/>
        </authorList>
    </citation>
    <scope>NUCLEOTIDE SEQUENCE [LARGE SCALE GENOMIC DNA]</scope>
    <source>
        <strain evidence="1 2">S4060-1</strain>
    </source>
</reference>
<dbReference type="AlphaFoldDB" id="A0A161YNH4"/>
<organism evidence="1 2">
    <name type="scientific">Pseudoalteromonas luteoviolacea S4060-1</name>
    <dbReference type="NCBI Taxonomy" id="1365257"/>
    <lineage>
        <taxon>Bacteria</taxon>
        <taxon>Pseudomonadati</taxon>
        <taxon>Pseudomonadota</taxon>
        <taxon>Gammaproteobacteria</taxon>
        <taxon>Alteromonadales</taxon>
        <taxon>Pseudoalteromonadaceae</taxon>
        <taxon>Pseudoalteromonas</taxon>
    </lineage>
</organism>
<protein>
    <submittedName>
        <fullName evidence="1">Uncharacterized protein</fullName>
    </submittedName>
</protein>